<proteinExistence type="predicted"/>
<sequence length="163" mass="17177">MAIFCAIDPGISGAIAAIGPNGASVADIPTLEIAGSGRTKRIIHGYALAVLLRKMIPAEESAIVVLEDVHAMPSNKSGSGANTSLMHSKGVIEGVLSVLRMDVKLVNAQRWKRMYGLDADKAKALTLARSLYPAIAASHLSRQKDNGRADALLMAHYGKAKFA</sequence>
<dbReference type="Gene3D" id="3.30.420.10">
    <property type="entry name" value="Ribonuclease H-like superfamily/Ribonuclease H"/>
    <property type="match status" value="1"/>
</dbReference>
<reference evidence="1 2" key="1">
    <citation type="submission" date="2019-09" db="EMBL/GenBank/DDBJ databases">
        <title>Hydrogenophaga aromatica sp. nov., isolated from a para-xylene-degrading enrichment culture.</title>
        <authorList>
            <person name="Tancsics A."/>
            <person name="Banerjee S."/>
        </authorList>
    </citation>
    <scope>NUCLEOTIDE SEQUENCE [LARGE SCALE GENOMIC DNA]</scope>
    <source>
        <strain evidence="1 2">D2P1</strain>
    </source>
</reference>
<dbReference type="GO" id="GO:0003676">
    <property type="term" value="F:nucleic acid binding"/>
    <property type="evidence" value="ECO:0007669"/>
    <property type="project" value="InterPro"/>
</dbReference>
<dbReference type="Proteomes" id="UP000545507">
    <property type="component" value="Unassembled WGS sequence"/>
</dbReference>
<gene>
    <name evidence="1" type="ORF">F3K02_09110</name>
</gene>
<dbReference type="InterPro" id="IPR036397">
    <property type="entry name" value="RNaseH_sf"/>
</dbReference>
<comment type="caution">
    <text evidence="1">The sequence shown here is derived from an EMBL/GenBank/DDBJ whole genome shotgun (WGS) entry which is preliminary data.</text>
</comment>
<dbReference type="InterPro" id="IPR045290">
    <property type="entry name" value="MOC1-like"/>
</dbReference>
<dbReference type="GO" id="GO:0008821">
    <property type="term" value="F:crossover junction DNA endonuclease activity"/>
    <property type="evidence" value="ECO:0007669"/>
    <property type="project" value="InterPro"/>
</dbReference>
<dbReference type="PANTHER" id="PTHR36015:SF6">
    <property type="entry name" value="HOLLIDAY JUNCTION RESOLVASE MOC1, CHLOROPLASTIC-RELATED"/>
    <property type="match status" value="1"/>
</dbReference>
<organism evidence="1 2">
    <name type="scientific">Hydrogenophaga aromaticivorans</name>
    <dbReference type="NCBI Taxonomy" id="2610898"/>
    <lineage>
        <taxon>Bacteria</taxon>
        <taxon>Pseudomonadati</taxon>
        <taxon>Pseudomonadota</taxon>
        <taxon>Betaproteobacteria</taxon>
        <taxon>Burkholderiales</taxon>
        <taxon>Comamonadaceae</taxon>
        <taxon>Hydrogenophaga</taxon>
    </lineage>
</organism>
<evidence type="ECO:0000313" key="1">
    <source>
        <dbReference type="EMBL" id="NWF45404.1"/>
    </source>
</evidence>
<dbReference type="CDD" id="cd22992">
    <property type="entry name" value="MOC1"/>
    <property type="match status" value="1"/>
</dbReference>
<dbReference type="PANTHER" id="PTHR36015">
    <property type="entry name" value="HOLLIDAY JUNCTION RESOLVASE MOC1, CHLOROPLASTIC-RELATED"/>
    <property type="match status" value="1"/>
</dbReference>
<dbReference type="RefSeq" id="WP_177135253.1">
    <property type="nucleotide sequence ID" value="NZ_VYGV01000006.1"/>
</dbReference>
<protein>
    <submittedName>
        <fullName evidence="1">Uncharacterized protein</fullName>
    </submittedName>
</protein>
<accession>A0A7Y8KWU6</accession>
<evidence type="ECO:0000313" key="2">
    <source>
        <dbReference type="Proteomes" id="UP000545507"/>
    </source>
</evidence>
<name>A0A7Y8KWU6_9BURK</name>
<dbReference type="EMBL" id="VYGV01000006">
    <property type="protein sequence ID" value="NWF45404.1"/>
    <property type="molecule type" value="Genomic_DNA"/>
</dbReference>
<dbReference type="AlphaFoldDB" id="A0A7Y8KWU6"/>
<keyword evidence="2" id="KW-1185">Reference proteome</keyword>